<evidence type="ECO:0000256" key="3">
    <source>
        <dbReference type="ARBA" id="ARBA00023163"/>
    </source>
</evidence>
<dbReference type="SMART" id="SM00347">
    <property type="entry name" value="HTH_MARR"/>
    <property type="match status" value="1"/>
</dbReference>
<feature type="domain" description="HTH marR-type" evidence="4">
    <location>
        <begin position="1"/>
        <end position="140"/>
    </location>
</feature>
<comment type="caution">
    <text evidence="5">The sequence shown here is derived from an EMBL/GenBank/DDBJ whole genome shotgun (WGS) entry which is preliminary data.</text>
</comment>
<dbReference type="Gene3D" id="1.10.10.10">
    <property type="entry name" value="Winged helix-like DNA-binding domain superfamily/Winged helix DNA-binding domain"/>
    <property type="match status" value="1"/>
</dbReference>
<dbReference type="InterPro" id="IPR036388">
    <property type="entry name" value="WH-like_DNA-bd_sf"/>
</dbReference>
<keyword evidence="1" id="KW-0805">Transcription regulation</keyword>
<dbReference type="AlphaFoldDB" id="A0A0F9XDI8"/>
<dbReference type="GO" id="GO:0006950">
    <property type="term" value="P:response to stress"/>
    <property type="evidence" value="ECO:0007669"/>
    <property type="project" value="TreeGrafter"/>
</dbReference>
<dbReference type="EMBL" id="LAZR01000115">
    <property type="protein sequence ID" value="KKN89818.1"/>
    <property type="molecule type" value="Genomic_DNA"/>
</dbReference>
<dbReference type="SUPFAM" id="SSF46785">
    <property type="entry name" value="Winged helix' DNA-binding domain"/>
    <property type="match status" value="1"/>
</dbReference>
<organism evidence="5">
    <name type="scientific">marine sediment metagenome</name>
    <dbReference type="NCBI Taxonomy" id="412755"/>
    <lineage>
        <taxon>unclassified sequences</taxon>
        <taxon>metagenomes</taxon>
        <taxon>ecological metagenomes</taxon>
    </lineage>
</organism>
<keyword evidence="2" id="KW-0238">DNA-binding</keyword>
<dbReference type="PROSITE" id="PS50995">
    <property type="entry name" value="HTH_MARR_2"/>
    <property type="match status" value="1"/>
</dbReference>
<dbReference type="InterPro" id="IPR000835">
    <property type="entry name" value="HTH_MarR-typ"/>
</dbReference>
<dbReference type="PANTHER" id="PTHR33164">
    <property type="entry name" value="TRANSCRIPTIONAL REGULATOR, MARR FAMILY"/>
    <property type="match status" value="1"/>
</dbReference>
<reference evidence="5" key="1">
    <citation type="journal article" date="2015" name="Nature">
        <title>Complex archaea that bridge the gap between prokaryotes and eukaryotes.</title>
        <authorList>
            <person name="Spang A."/>
            <person name="Saw J.H."/>
            <person name="Jorgensen S.L."/>
            <person name="Zaremba-Niedzwiedzka K."/>
            <person name="Martijn J."/>
            <person name="Lind A.E."/>
            <person name="van Eijk R."/>
            <person name="Schleper C."/>
            <person name="Guy L."/>
            <person name="Ettema T.J."/>
        </authorList>
    </citation>
    <scope>NUCLEOTIDE SEQUENCE</scope>
</reference>
<keyword evidence="3" id="KW-0804">Transcription</keyword>
<protein>
    <recommendedName>
        <fullName evidence="4">HTH marR-type domain-containing protein</fullName>
    </recommendedName>
</protein>
<dbReference type="Pfam" id="PF12802">
    <property type="entry name" value="MarR_2"/>
    <property type="match status" value="1"/>
</dbReference>
<dbReference type="GO" id="GO:0003677">
    <property type="term" value="F:DNA binding"/>
    <property type="evidence" value="ECO:0007669"/>
    <property type="project" value="UniProtKB-KW"/>
</dbReference>
<dbReference type="PROSITE" id="PS01117">
    <property type="entry name" value="HTH_MARR_1"/>
    <property type="match status" value="1"/>
</dbReference>
<evidence type="ECO:0000256" key="1">
    <source>
        <dbReference type="ARBA" id="ARBA00023015"/>
    </source>
</evidence>
<gene>
    <name evidence="5" type="ORF">LCGC14_0233830</name>
</gene>
<sequence length="157" mass="16750">MAGKKQRKRSATTHLGVAARIARTALAGRLATLDLYPGQDTVLLAISEEDGMSLRELAERLSVRPPTITKTVTRLIAQGLVEKRGSERDGRQSHAHLTDKGAAIVDAVGAARKAVDRAALAGFSGRERKTLRKLLRRMAQNLADTGATPAMDISAGD</sequence>
<dbReference type="InterPro" id="IPR036390">
    <property type="entry name" value="WH_DNA-bd_sf"/>
</dbReference>
<dbReference type="InterPro" id="IPR023187">
    <property type="entry name" value="Tscrpt_reg_MarR-type_CS"/>
</dbReference>
<dbReference type="InterPro" id="IPR039422">
    <property type="entry name" value="MarR/SlyA-like"/>
</dbReference>
<evidence type="ECO:0000256" key="2">
    <source>
        <dbReference type="ARBA" id="ARBA00023125"/>
    </source>
</evidence>
<evidence type="ECO:0000259" key="4">
    <source>
        <dbReference type="PROSITE" id="PS50995"/>
    </source>
</evidence>
<name>A0A0F9XDI8_9ZZZZ</name>
<proteinExistence type="predicted"/>
<accession>A0A0F9XDI8</accession>
<dbReference type="PANTHER" id="PTHR33164:SF64">
    <property type="entry name" value="TRANSCRIPTIONAL REGULATOR SLYA"/>
    <property type="match status" value="1"/>
</dbReference>
<evidence type="ECO:0000313" key="5">
    <source>
        <dbReference type="EMBL" id="KKN89818.1"/>
    </source>
</evidence>
<dbReference type="PRINTS" id="PR00598">
    <property type="entry name" value="HTHMARR"/>
</dbReference>
<dbReference type="GO" id="GO:0003700">
    <property type="term" value="F:DNA-binding transcription factor activity"/>
    <property type="evidence" value="ECO:0007669"/>
    <property type="project" value="InterPro"/>
</dbReference>